<reference evidence="10" key="1">
    <citation type="journal article" date="2019" name="Int. J. Syst. Evol. Microbiol.">
        <title>The Global Catalogue of Microorganisms (GCM) 10K type strain sequencing project: providing services to taxonomists for standard genome sequencing and annotation.</title>
        <authorList>
            <consortium name="The Broad Institute Genomics Platform"/>
            <consortium name="The Broad Institute Genome Sequencing Center for Infectious Disease"/>
            <person name="Wu L."/>
            <person name="Ma J."/>
        </authorList>
    </citation>
    <scope>NUCLEOTIDE SEQUENCE [LARGE SCALE GENOMIC DNA]</scope>
    <source>
        <strain evidence="10">CCM 7526</strain>
    </source>
</reference>
<dbReference type="CDD" id="cd14014">
    <property type="entry name" value="STKc_PknB_like"/>
    <property type="match status" value="1"/>
</dbReference>
<keyword evidence="10" id="KW-1185">Reference proteome</keyword>
<evidence type="ECO:0000256" key="4">
    <source>
        <dbReference type="ARBA" id="ARBA00022741"/>
    </source>
</evidence>
<dbReference type="Pfam" id="PF00069">
    <property type="entry name" value="Pkinase"/>
    <property type="match status" value="1"/>
</dbReference>
<evidence type="ECO:0000256" key="3">
    <source>
        <dbReference type="ARBA" id="ARBA00022679"/>
    </source>
</evidence>
<dbReference type="InterPro" id="IPR008271">
    <property type="entry name" value="Ser/Thr_kinase_AS"/>
</dbReference>
<dbReference type="InterPro" id="IPR011009">
    <property type="entry name" value="Kinase-like_dom_sf"/>
</dbReference>
<feature type="domain" description="Protein kinase" evidence="8">
    <location>
        <begin position="12"/>
        <end position="271"/>
    </location>
</feature>
<protein>
    <recommendedName>
        <fullName evidence="1">non-specific serine/threonine protein kinase</fullName>
        <ecNumber evidence="1">2.7.11.1</ecNumber>
    </recommendedName>
</protein>
<dbReference type="EMBL" id="JBHTMK010000031">
    <property type="protein sequence ID" value="MFD1368013.1"/>
    <property type="molecule type" value="Genomic_DNA"/>
</dbReference>
<feature type="compositionally biased region" description="Low complexity" evidence="7">
    <location>
        <begin position="315"/>
        <end position="345"/>
    </location>
</feature>
<gene>
    <name evidence="9" type="ORF">ACFQ5G_21890</name>
</gene>
<evidence type="ECO:0000256" key="7">
    <source>
        <dbReference type="SAM" id="MobiDB-lite"/>
    </source>
</evidence>
<dbReference type="PANTHER" id="PTHR43289">
    <property type="entry name" value="MITOGEN-ACTIVATED PROTEIN KINASE KINASE KINASE 20-RELATED"/>
    <property type="match status" value="1"/>
</dbReference>
<evidence type="ECO:0000313" key="9">
    <source>
        <dbReference type="EMBL" id="MFD1368013.1"/>
    </source>
</evidence>
<dbReference type="InterPro" id="IPR000719">
    <property type="entry name" value="Prot_kinase_dom"/>
</dbReference>
<dbReference type="Gene3D" id="3.30.200.20">
    <property type="entry name" value="Phosphorylase Kinase, domain 1"/>
    <property type="match status" value="1"/>
</dbReference>
<evidence type="ECO:0000256" key="2">
    <source>
        <dbReference type="ARBA" id="ARBA00022527"/>
    </source>
</evidence>
<sequence>MAAVGEVVGGRYRLVRSLASGHMSRIWLSVDEKTDEYVVAKHCALPDGLTIGQQELLRDWALPEAAAASRVEHPNVIQTHDVLPSWDGPWIIMEYLPSRSLHQMIDESGPMSPVRVARIGLLLVSALRAAGRAGVLHLDVKPGNVLITDEGRVVLTDFGPAVTPNGIRTLADAGIVLGSPKYIAPERIYDHATDERSDLWSLGATLYHAVEGRPPFLYPTTAEVLRAVGAARPDPPRRAGPLTPVLAGLLRRDPSDRLTVTGAEWALRGVIEAGRRRPRSTTRRRIPAIVAAVAVTTTLTAVAATAQGETRARTDTAAVTTTAPTHTARSTPAVAHPNQGPAGAAGPVGTGGLAGAGDGRGGLPEIPPPDGHTWWDSPEGYRIAVPAGWHRDEIPGGQAFRSDRNRAMFGITALPEPPSDVVAELEIAEMETHLPGYRRLRLEALPDPLAAVWEYTFQDPDGTAMRSLRRVTSVGGRSYVLEWQSTRKAWAEQLADYTVVLASFTTHP</sequence>
<dbReference type="PROSITE" id="PS00108">
    <property type="entry name" value="PROTEIN_KINASE_ST"/>
    <property type="match status" value="1"/>
</dbReference>
<proteinExistence type="predicted"/>
<dbReference type="Proteomes" id="UP001597183">
    <property type="component" value="Unassembled WGS sequence"/>
</dbReference>
<keyword evidence="4" id="KW-0547">Nucleotide-binding</keyword>
<feature type="region of interest" description="Disordered" evidence="7">
    <location>
        <begin position="312"/>
        <end position="346"/>
    </location>
</feature>
<keyword evidence="3 9" id="KW-0808">Transferase</keyword>
<dbReference type="RefSeq" id="WP_317787420.1">
    <property type="nucleotide sequence ID" value="NZ_AP028461.1"/>
</dbReference>
<keyword evidence="6" id="KW-0067">ATP-binding</keyword>
<dbReference type="GO" id="GO:0004674">
    <property type="term" value="F:protein serine/threonine kinase activity"/>
    <property type="evidence" value="ECO:0007669"/>
    <property type="project" value="UniProtKB-EC"/>
</dbReference>
<organism evidence="9 10">
    <name type="scientific">Actinoplanes sichuanensis</name>
    <dbReference type="NCBI Taxonomy" id="512349"/>
    <lineage>
        <taxon>Bacteria</taxon>
        <taxon>Bacillati</taxon>
        <taxon>Actinomycetota</taxon>
        <taxon>Actinomycetes</taxon>
        <taxon>Micromonosporales</taxon>
        <taxon>Micromonosporaceae</taxon>
        <taxon>Actinoplanes</taxon>
    </lineage>
</organism>
<keyword evidence="5 9" id="KW-0418">Kinase</keyword>
<comment type="caution">
    <text evidence="9">The sequence shown here is derived from an EMBL/GenBank/DDBJ whole genome shotgun (WGS) entry which is preliminary data.</text>
</comment>
<dbReference type="PROSITE" id="PS50011">
    <property type="entry name" value="PROTEIN_KINASE_DOM"/>
    <property type="match status" value="1"/>
</dbReference>
<keyword evidence="2" id="KW-0723">Serine/threonine-protein kinase</keyword>
<name>A0ABW4ACJ9_9ACTN</name>
<dbReference type="SMART" id="SM00220">
    <property type="entry name" value="S_TKc"/>
    <property type="match status" value="1"/>
</dbReference>
<accession>A0ABW4ACJ9</accession>
<dbReference type="PANTHER" id="PTHR43289:SF6">
    <property type="entry name" value="SERINE_THREONINE-PROTEIN KINASE NEKL-3"/>
    <property type="match status" value="1"/>
</dbReference>
<dbReference type="Gene3D" id="1.10.510.10">
    <property type="entry name" value="Transferase(Phosphotransferase) domain 1"/>
    <property type="match status" value="1"/>
</dbReference>
<dbReference type="EC" id="2.7.11.1" evidence="1"/>
<evidence type="ECO:0000259" key="8">
    <source>
        <dbReference type="PROSITE" id="PS50011"/>
    </source>
</evidence>
<evidence type="ECO:0000256" key="1">
    <source>
        <dbReference type="ARBA" id="ARBA00012513"/>
    </source>
</evidence>
<dbReference type="SUPFAM" id="SSF56112">
    <property type="entry name" value="Protein kinase-like (PK-like)"/>
    <property type="match status" value="1"/>
</dbReference>
<evidence type="ECO:0000313" key="10">
    <source>
        <dbReference type="Proteomes" id="UP001597183"/>
    </source>
</evidence>
<evidence type="ECO:0000256" key="6">
    <source>
        <dbReference type="ARBA" id="ARBA00022840"/>
    </source>
</evidence>
<evidence type="ECO:0000256" key="5">
    <source>
        <dbReference type="ARBA" id="ARBA00022777"/>
    </source>
</evidence>